<feature type="domain" description="Thioredoxin" evidence="7">
    <location>
        <begin position="254"/>
        <end position="405"/>
    </location>
</feature>
<keyword evidence="9" id="KW-1185">Reference proteome</keyword>
<dbReference type="InterPro" id="IPR050553">
    <property type="entry name" value="Thioredoxin_ResA/DsbE_sf"/>
</dbReference>
<dbReference type="PROSITE" id="PS51257">
    <property type="entry name" value="PROKAR_LIPOPROTEIN"/>
    <property type="match status" value="1"/>
</dbReference>
<feature type="signal peptide" evidence="6">
    <location>
        <begin position="1"/>
        <end position="22"/>
    </location>
</feature>
<dbReference type="Pfam" id="PF14289">
    <property type="entry name" value="DUF4369"/>
    <property type="match status" value="1"/>
</dbReference>
<evidence type="ECO:0000256" key="1">
    <source>
        <dbReference type="ARBA" id="ARBA00004196"/>
    </source>
</evidence>
<dbReference type="InterPro" id="IPR000866">
    <property type="entry name" value="AhpC/TSA"/>
</dbReference>
<accession>A0A425XY80</accession>
<dbReference type="RefSeq" id="WP_125031573.1">
    <property type="nucleotide sequence ID" value="NZ_JAPXVP010000016.1"/>
</dbReference>
<feature type="chain" id="PRO_5019243060" evidence="6">
    <location>
        <begin position="23"/>
        <end position="407"/>
    </location>
</feature>
<keyword evidence="4" id="KW-0676">Redox-active center</keyword>
<dbReference type="Proteomes" id="UP000285794">
    <property type="component" value="Unassembled WGS sequence"/>
</dbReference>
<protein>
    <submittedName>
        <fullName evidence="8">AhpC/TSA family protein</fullName>
    </submittedName>
</protein>
<dbReference type="AlphaFoldDB" id="A0A425XY80"/>
<organism evidence="8 9">
    <name type="scientific">Ancylomarina euxinus</name>
    <dbReference type="NCBI Taxonomy" id="2283627"/>
    <lineage>
        <taxon>Bacteria</taxon>
        <taxon>Pseudomonadati</taxon>
        <taxon>Bacteroidota</taxon>
        <taxon>Bacteroidia</taxon>
        <taxon>Marinilabiliales</taxon>
        <taxon>Marinifilaceae</taxon>
        <taxon>Ancylomarina</taxon>
    </lineage>
</organism>
<dbReference type="PANTHER" id="PTHR42852:SF6">
    <property type="entry name" value="THIOL:DISULFIDE INTERCHANGE PROTEIN DSBE"/>
    <property type="match status" value="1"/>
</dbReference>
<proteinExistence type="predicted"/>
<dbReference type="SUPFAM" id="SSF52833">
    <property type="entry name" value="Thioredoxin-like"/>
    <property type="match status" value="1"/>
</dbReference>
<keyword evidence="2" id="KW-0201">Cytochrome c-type biogenesis</keyword>
<sequence>MRTFTLLNILIAFLFSSCTTQTEQGYTVTGDIKGIKEGKIVVAYYNRIDDELVKIDSAKIENGLFEMQGKIESPVQVFAMIESEKCGFPFFMENSKISIQSDMDKATSDQWGQKSLPVQITGSKLQAESEVFEKLKTPVLAKTATLSKAYDEANEKYREAKKKGATKEELKNLEDNANEAKEKMEPFYDEMEILAQDYIEQNVNSLFAAHLLSGCISSISLEKGLAYYNKFTPEVQKSYFGKMIKTELDKLKGGSPGSKASEFTSVDINGKTISLSDFRGKYVLIDFWASWCKPCRASNPHLIKLYKKYHSKGVEFIGISDDDSNPKAWHKAVEKDGIGIWHHVLRGLKQSPTGFDKSNDISEAYAIHSLPTKILIDPNGVIIGRYGGGGEDDEAMDRKFEDIFNNK</sequence>
<keyword evidence="5" id="KW-0175">Coiled coil</keyword>
<evidence type="ECO:0000256" key="5">
    <source>
        <dbReference type="SAM" id="Coils"/>
    </source>
</evidence>
<reference evidence="8 9" key="1">
    <citation type="submission" date="2018-07" db="EMBL/GenBank/DDBJ databases">
        <title>Draft genome sequence of Ancylomarina sp. M1P.</title>
        <authorList>
            <person name="Yadav S."/>
            <person name="Villanueva L."/>
            <person name="Damste J.S.S."/>
        </authorList>
    </citation>
    <scope>NUCLEOTIDE SEQUENCE [LARGE SCALE GENOMIC DNA]</scope>
    <source>
        <strain evidence="8 9">M1P</strain>
    </source>
</reference>
<dbReference type="PANTHER" id="PTHR42852">
    <property type="entry name" value="THIOL:DISULFIDE INTERCHANGE PROTEIN DSBE"/>
    <property type="match status" value="1"/>
</dbReference>
<dbReference type="GO" id="GO:0030313">
    <property type="term" value="C:cell envelope"/>
    <property type="evidence" value="ECO:0007669"/>
    <property type="project" value="UniProtKB-SubCell"/>
</dbReference>
<dbReference type="GO" id="GO:0016491">
    <property type="term" value="F:oxidoreductase activity"/>
    <property type="evidence" value="ECO:0007669"/>
    <property type="project" value="InterPro"/>
</dbReference>
<keyword evidence="6" id="KW-0732">Signal</keyword>
<evidence type="ECO:0000313" key="8">
    <source>
        <dbReference type="EMBL" id="RRG19724.1"/>
    </source>
</evidence>
<evidence type="ECO:0000259" key="7">
    <source>
        <dbReference type="PROSITE" id="PS51352"/>
    </source>
</evidence>
<dbReference type="CDD" id="cd02966">
    <property type="entry name" value="TlpA_like_family"/>
    <property type="match status" value="1"/>
</dbReference>
<evidence type="ECO:0000256" key="6">
    <source>
        <dbReference type="SAM" id="SignalP"/>
    </source>
</evidence>
<comment type="caution">
    <text evidence="8">The sequence shown here is derived from an EMBL/GenBank/DDBJ whole genome shotgun (WGS) entry which is preliminary data.</text>
</comment>
<dbReference type="GO" id="GO:0017004">
    <property type="term" value="P:cytochrome complex assembly"/>
    <property type="evidence" value="ECO:0007669"/>
    <property type="project" value="UniProtKB-KW"/>
</dbReference>
<evidence type="ECO:0000256" key="3">
    <source>
        <dbReference type="ARBA" id="ARBA00023157"/>
    </source>
</evidence>
<feature type="coiled-coil region" evidence="5">
    <location>
        <begin position="143"/>
        <end position="190"/>
    </location>
</feature>
<evidence type="ECO:0000256" key="4">
    <source>
        <dbReference type="ARBA" id="ARBA00023284"/>
    </source>
</evidence>
<dbReference type="EMBL" id="QQWG01000017">
    <property type="protein sequence ID" value="RRG19724.1"/>
    <property type="molecule type" value="Genomic_DNA"/>
</dbReference>
<dbReference type="InterPro" id="IPR013766">
    <property type="entry name" value="Thioredoxin_domain"/>
</dbReference>
<dbReference type="OrthoDB" id="9794348at2"/>
<dbReference type="GO" id="GO:0016209">
    <property type="term" value="F:antioxidant activity"/>
    <property type="evidence" value="ECO:0007669"/>
    <property type="project" value="InterPro"/>
</dbReference>
<keyword evidence="3" id="KW-1015">Disulfide bond</keyword>
<dbReference type="InterPro" id="IPR025380">
    <property type="entry name" value="DUF4369"/>
</dbReference>
<evidence type="ECO:0000256" key="2">
    <source>
        <dbReference type="ARBA" id="ARBA00022748"/>
    </source>
</evidence>
<gene>
    <name evidence="8" type="ORF">DWB61_14325</name>
</gene>
<evidence type="ECO:0000313" key="9">
    <source>
        <dbReference type="Proteomes" id="UP000285794"/>
    </source>
</evidence>
<comment type="subcellular location">
    <subcellularLocation>
        <location evidence="1">Cell envelope</location>
    </subcellularLocation>
</comment>
<dbReference type="InterPro" id="IPR036249">
    <property type="entry name" value="Thioredoxin-like_sf"/>
</dbReference>
<dbReference type="Pfam" id="PF00578">
    <property type="entry name" value="AhpC-TSA"/>
    <property type="match status" value="1"/>
</dbReference>
<name>A0A425XY80_9BACT</name>
<dbReference type="Gene3D" id="3.40.30.10">
    <property type="entry name" value="Glutaredoxin"/>
    <property type="match status" value="1"/>
</dbReference>
<dbReference type="PROSITE" id="PS51352">
    <property type="entry name" value="THIOREDOXIN_2"/>
    <property type="match status" value="1"/>
</dbReference>